<dbReference type="GO" id="GO:0022857">
    <property type="term" value="F:transmembrane transporter activity"/>
    <property type="evidence" value="ECO:0007669"/>
    <property type="project" value="InterPro"/>
</dbReference>
<feature type="transmembrane region" description="Helical" evidence="8">
    <location>
        <begin position="157"/>
        <end position="178"/>
    </location>
</feature>
<comment type="similarity">
    <text evidence="2 7">Belongs to the sodium:solute symporter (SSF) (TC 2.A.21) family.</text>
</comment>
<evidence type="ECO:0000256" key="8">
    <source>
        <dbReference type="SAM" id="Phobius"/>
    </source>
</evidence>
<feature type="transmembrane region" description="Helical" evidence="8">
    <location>
        <begin position="118"/>
        <end position="137"/>
    </location>
</feature>
<dbReference type="GO" id="GO:0005886">
    <property type="term" value="C:plasma membrane"/>
    <property type="evidence" value="ECO:0007669"/>
    <property type="project" value="TreeGrafter"/>
</dbReference>
<evidence type="ECO:0000256" key="2">
    <source>
        <dbReference type="ARBA" id="ARBA00006434"/>
    </source>
</evidence>
<dbReference type="PANTHER" id="PTHR48086:SF7">
    <property type="entry name" value="SODIUM-SOLUTE SYMPORTER-RELATED"/>
    <property type="match status" value="1"/>
</dbReference>
<keyword evidence="3" id="KW-0813">Transport</keyword>
<reference evidence="10" key="1">
    <citation type="submission" date="2017-08" db="EMBL/GenBank/DDBJ databases">
        <authorList>
            <person name="Varghese N."/>
            <person name="Submissions S."/>
        </authorList>
    </citation>
    <scope>NUCLEOTIDE SEQUENCE [LARGE SCALE GENOMIC DNA]</scope>
    <source>
        <strain evidence="10">JC23</strain>
    </source>
</reference>
<dbReference type="RefSeq" id="WP_097150975.1">
    <property type="nucleotide sequence ID" value="NZ_OBQC01000018.1"/>
</dbReference>
<dbReference type="CDD" id="cd10322">
    <property type="entry name" value="SLC5sbd"/>
    <property type="match status" value="1"/>
</dbReference>
<accession>A0A285UQ25</accession>
<feature type="transmembrane region" description="Helical" evidence="8">
    <location>
        <begin position="430"/>
        <end position="462"/>
    </location>
</feature>
<feature type="transmembrane region" description="Helical" evidence="8">
    <location>
        <begin position="185"/>
        <end position="203"/>
    </location>
</feature>
<feature type="transmembrane region" description="Helical" evidence="8">
    <location>
        <begin position="355"/>
        <end position="378"/>
    </location>
</feature>
<dbReference type="PANTHER" id="PTHR48086">
    <property type="entry name" value="SODIUM/PROLINE SYMPORTER-RELATED"/>
    <property type="match status" value="1"/>
</dbReference>
<dbReference type="Pfam" id="PF00474">
    <property type="entry name" value="SSF"/>
    <property type="match status" value="1"/>
</dbReference>
<feature type="transmembrane region" description="Helical" evidence="8">
    <location>
        <begin position="74"/>
        <end position="97"/>
    </location>
</feature>
<feature type="transmembrane region" description="Helical" evidence="8">
    <location>
        <begin position="223"/>
        <end position="244"/>
    </location>
</feature>
<evidence type="ECO:0000256" key="6">
    <source>
        <dbReference type="ARBA" id="ARBA00023136"/>
    </source>
</evidence>
<evidence type="ECO:0000313" key="10">
    <source>
        <dbReference type="Proteomes" id="UP000219252"/>
    </source>
</evidence>
<feature type="transmembrane region" description="Helical" evidence="8">
    <location>
        <begin position="36"/>
        <end position="62"/>
    </location>
</feature>
<name>A0A285UQ25_9BACL</name>
<keyword evidence="4 8" id="KW-0812">Transmembrane</keyword>
<dbReference type="Gene3D" id="1.20.1730.10">
    <property type="entry name" value="Sodium/glucose cotransporter"/>
    <property type="match status" value="1"/>
</dbReference>
<dbReference type="AlphaFoldDB" id="A0A285UQ25"/>
<dbReference type="InterPro" id="IPR038377">
    <property type="entry name" value="Na/Glc_symporter_sf"/>
</dbReference>
<gene>
    <name evidence="9" type="ORF">SAMN05877842_11838</name>
</gene>
<protein>
    <submittedName>
        <fullName evidence="9">Na+/proline symporter</fullName>
    </submittedName>
</protein>
<dbReference type="InterPro" id="IPR001734">
    <property type="entry name" value="Na/solute_symporter"/>
</dbReference>
<evidence type="ECO:0000256" key="7">
    <source>
        <dbReference type="RuleBase" id="RU362091"/>
    </source>
</evidence>
<dbReference type="InterPro" id="IPR037272">
    <property type="entry name" value="SNS_sf"/>
</dbReference>
<keyword evidence="5 8" id="KW-1133">Transmembrane helix</keyword>
<organism evidence="9 10">
    <name type="scientific">Ureibacillus acetophenoni</name>
    <dbReference type="NCBI Taxonomy" id="614649"/>
    <lineage>
        <taxon>Bacteria</taxon>
        <taxon>Bacillati</taxon>
        <taxon>Bacillota</taxon>
        <taxon>Bacilli</taxon>
        <taxon>Bacillales</taxon>
        <taxon>Caryophanaceae</taxon>
        <taxon>Ureibacillus</taxon>
    </lineage>
</organism>
<feature type="transmembrane region" description="Helical" evidence="8">
    <location>
        <begin position="6"/>
        <end position="24"/>
    </location>
</feature>
<evidence type="ECO:0000256" key="3">
    <source>
        <dbReference type="ARBA" id="ARBA00022448"/>
    </source>
</evidence>
<dbReference type="OrthoDB" id="9789704at2"/>
<keyword evidence="6 8" id="KW-0472">Membrane</keyword>
<evidence type="ECO:0000256" key="5">
    <source>
        <dbReference type="ARBA" id="ARBA00022989"/>
    </source>
</evidence>
<evidence type="ECO:0000313" key="9">
    <source>
        <dbReference type="EMBL" id="SOC43980.1"/>
    </source>
</evidence>
<feature type="transmembrane region" description="Helical" evidence="8">
    <location>
        <begin position="265"/>
        <end position="287"/>
    </location>
</feature>
<feature type="transmembrane region" description="Helical" evidence="8">
    <location>
        <begin position="384"/>
        <end position="406"/>
    </location>
</feature>
<dbReference type="SUPFAM" id="SSF161070">
    <property type="entry name" value="SNF-like"/>
    <property type="match status" value="1"/>
</dbReference>
<dbReference type="PROSITE" id="PS50283">
    <property type="entry name" value="NA_SOLUT_SYMP_3"/>
    <property type="match status" value="1"/>
</dbReference>
<proteinExistence type="inferred from homology"/>
<dbReference type="InterPro" id="IPR050277">
    <property type="entry name" value="Sodium:Solute_Symporter"/>
</dbReference>
<keyword evidence="10" id="KW-1185">Reference proteome</keyword>
<sequence>MLVTWTWVVTIVLSAGFIIMSLVFRKKSSESFMQFAIAGGTLPFFLILFTDIATIMGVGNFIGHSSKGFETGVANIVFIVGEQGSKIIFALLFAGFAARFTYKSIGELLNDLILRDKVSRALIGILTSAIMIAWIGGQAKGMGALFGTFTGMDPMPLIFFFSAVFIAYTMIGGMYSVVWTDLIQGAGLTILAIWFYYVVFGKIDFSYGKLTQMLSDVGAAELTTLNISFFEVLTLFVTGCFGILAAQVYWQRSFAAKNPKAASRAMLYSGFFAIGFTALASISGMVIKALNPDVESANAISWLIMSEMSQFAAVLFFILIFLAAISSASSQLHSAAVVIVNDLVMPFKPGMKDKALVSLSKWLVVVVGVFSILAALYSQSIISLFAFAYTMTGGGVVPVLIVGLLWKTRKGEQFEMGYQNSRVSVWGGRIGLVSGAVVSVVFGILWGVLVSALLTIIVSLILPNKKDPNEINANEVAKA</sequence>
<evidence type="ECO:0000256" key="4">
    <source>
        <dbReference type="ARBA" id="ARBA00022692"/>
    </source>
</evidence>
<feature type="transmembrane region" description="Helical" evidence="8">
    <location>
        <begin position="299"/>
        <end position="325"/>
    </location>
</feature>
<dbReference type="EMBL" id="OBQC01000018">
    <property type="protein sequence ID" value="SOC43980.1"/>
    <property type="molecule type" value="Genomic_DNA"/>
</dbReference>
<dbReference type="Proteomes" id="UP000219252">
    <property type="component" value="Unassembled WGS sequence"/>
</dbReference>
<comment type="subcellular location">
    <subcellularLocation>
        <location evidence="1">Membrane</location>
        <topology evidence="1">Multi-pass membrane protein</topology>
    </subcellularLocation>
</comment>
<evidence type="ECO:0000256" key="1">
    <source>
        <dbReference type="ARBA" id="ARBA00004141"/>
    </source>
</evidence>